<dbReference type="CDD" id="cd21132">
    <property type="entry name" value="EVE-like"/>
    <property type="match status" value="1"/>
</dbReference>
<evidence type="ECO:0000313" key="2">
    <source>
        <dbReference type="EMBL" id="MCY1140883.1"/>
    </source>
</evidence>
<feature type="domain" description="EVE" evidence="1">
    <location>
        <begin position="16"/>
        <end position="143"/>
    </location>
</feature>
<sequence>MTKGPAAGEQRFWINTVSLDHVEAAAKGGFTQADHGARTRLGRPQPGDEMIFYSPRTSLHGGEPVRQFTAWATITGDEPYQAWVSEDFRPWRLAARFHACRRRPEAKPLAERLSFIADPTHWGLPFRRGLFTIPGDDFATILSAMEPLPESA</sequence>
<accession>A0ABT4B303</accession>
<dbReference type="InterPro" id="IPR015947">
    <property type="entry name" value="PUA-like_sf"/>
</dbReference>
<comment type="caution">
    <text evidence="2">The sequence shown here is derived from an EMBL/GenBank/DDBJ whole genome shotgun (WGS) entry which is preliminary data.</text>
</comment>
<evidence type="ECO:0000259" key="1">
    <source>
        <dbReference type="Pfam" id="PF01878"/>
    </source>
</evidence>
<dbReference type="Proteomes" id="UP001151002">
    <property type="component" value="Unassembled WGS sequence"/>
</dbReference>
<dbReference type="Gene3D" id="3.10.590.10">
    <property type="entry name" value="ph1033 like domains"/>
    <property type="match status" value="1"/>
</dbReference>
<dbReference type="EMBL" id="JAPNTZ010000008">
    <property type="protein sequence ID" value="MCY1140883.1"/>
    <property type="molecule type" value="Genomic_DNA"/>
</dbReference>
<organism evidence="2 3">
    <name type="scientific">Paractinoplanes pyxinae</name>
    <dbReference type="NCBI Taxonomy" id="2997416"/>
    <lineage>
        <taxon>Bacteria</taxon>
        <taxon>Bacillati</taxon>
        <taxon>Actinomycetota</taxon>
        <taxon>Actinomycetes</taxon>
        <taxon>Micromonosporales</taxon>
        <taxon>Micromonosporaceae</taxon>
        <taxon>Paractinoplanes</taxon>
    </lineage>
</organism>
<dbReference type="SUPFAM" id="SSF88697">
    <property type="entry name" value="PUA domain-like"/>
    <property type="match status" value="1"/>
</dbReference>
<dbReference type="RefSeq" id="WP_267565228.1">
    <property type="nucleotide sequence ID" value="NZ_JAPNTZ010000008.1"/>
</dbReference>
<gene>
    <name evidence="2" type="ORF">OWR29_23030</name>
</gene>
<protein>
    <submittedName>
        <fullName evidence="2">EVE domain-containing protein</fullName>
    </submittedName>
</protein>
<reference evidence="2" key="1">
    <citation type="submission" date="2022-11" db="EMBL/GenBank/DDBJ databases">
        <authorList>
            <person name="Somphong A."/>
            <person name="Phongsopitanun W."/>
        </authorList>
    </citation>
    <scope>NUCLEOTIDE SEQUENCE</scope>
    <source>
        <strain evidence="2">Pm04-4</strain>
    </source>
</reference>
<dbReference type="Pfam" id="PF01878">
    <property type="entry name" value="EVE"/>
    <property type="match status" value="1"/>
</dbReference>
<keyword evidence="3" id="KW-1185">Reference proteome</keyword>
<evidence type="ECO:0000313" key="3">
    <source>
        <dbReference type="Proteomes" id="UP001151002"/>
    </source>
</evidence>
<proteinExistence type="predicted"/>
<name>A0ABT4B303_9ACTN</name>
<dbReference type="InterPro" id="IPR002740">
    <property type="entry name" value="EVE_domain"/>
</dbReference>